<feature type="region of interest" description="Disordered" evidence="1">
    <location>
        <begin position="1"/>
        <end position="68"/>
    </location>
</feature>
<evidence type="ECO:0000313" key="3">
    <source>
        <dbReference type="EnsemblMetazoa" id="ASIC022072-PA"/>
    </source>
</evidence>
<keyword evidence="4" id="KW-1185">Reference proteome</keyword>
<dbReference type="EMBL" id="KE525421">
    <property type="protein sequence ID" value="KFB53697.1"/>
    <property type="molecule type" value="Genomic_DNA"/>
</dbReference>
<dbReference type="VEuPathDB" id="VectorBase:ASIC022072"/>
<dbReference type="EnsemblMetazoa" id="ASIC022072-RA">
    <property type="protein sequence ID" value="ASIC022072-PA"/>
    <property type="gene ID" value="ASIC022072"/>
</dbReference>
<evidence type="ECO:0000313" key="4">
    <source>
        <dbReference type="Proteomes" id="UP000030765"/>
    </source>
</evidence>
<proteinExistence type="predicted"/>
<feature type="compositionally biased region" description="Basic and acidic residues" evidence="1">
    <location>
        <begin position="34"/>
        <end position="45"/>
    </location>
</feature>
<reference evidence="2 4" key="1">
    <citation type="journal article" date="2014" name="BMC Genomics">
        <title>Genome sequence of Anopheles sinensis provides insight into genetics basis of mosquito competence for malaria parasites.</title>
        <authorList>
            <person name="Zhou D."/>
            <person name="Zhang D."/>
            <person name="Ding G."/>
            <person name="Shi L."/>
            <person name="Hou Q."/>
            <person name="Ye Y."/>
            <person name="Xu Y."/>
            <person name="Zhou H."/>
            <person name="Xiong C."/>
            <person name="Li S."/>
            <person name="Yu J."/>
            <person name="Hong S."/>
            <person name="Yu X."/>
            <person name="Zou P."/>
            <person name="Chen C."/>
            <person name="Chang X."/>
            <person name="Wang W."/>
            <person name="Lv Y."/>
            <person name="Sun Y."/>
            <person name="Ma L."/>
            <person name="Shen B."/>
            <person name="Zhu C."/>
        </authorList>
    </citation>
    <scope>NUCLEOTIDE SEQUENCE [LARGE SCALE GENOMIC DNA]</scope>
</reference>
<sequence>MFRYAEGRARDRTEQSRTIYPASQYHHRQRARAKRLDEMVDHDDATTTTKQSEGSGLRGGKGSESDSG</sequence>
<accession>A0A084WU03</accession>
<protein>
    <submittedName>
        <fullName evidence="2 3">Uncharacterized protein</fullName>
    </submittedName>
</protein>
<gene>
    <name evidence="2" type="ORF">ZHAS_00022072</name>
</gene>
<name>A0A084WU03_ANOSI</name>
<dbReference type="AlphaFoldDB" id="A0A084WU03"/>
<reference evidence="3" key="2">
    <citation type="submission" date="2020-05" db="UniProtKB">
        <authorList>
            <consortium name="EnsemblMetazoa"/>
        </authorList>
    </citation>
    <scope>IDENTIFICATION</scope>
</reference>
<organism evidence="2">
    <name type="scientific">Anopheles sinensis</name>
    <name type="common">Mosquito</name>
    <dbReference type="NCBI Taxonomy" id="74873"/>
    <lineage>
        <taxon>Eukaryota</taxon>
        <taxon>Metazoa</taxon>
        <taxon>Ecdysozoa</taxon>
        <taxon>Arthropoda</taxon>
        <taxon>Hexapoda</taxon>
        <taxon>Insecta</taxon>
        <taxon>Pterygota</taxon>
        <taxon>Neoptera</taxon>
        <taxon>Endopterygota</taxon>
        <taxon>Diptera</taxon>
        <taxon>Nematocera</taxon>
        <taxon>Culicoidea</taxon>
        <taxon>Culicidae</taxon>
        <taxon>Anophelinae</taxon>
        <taxon>Anopheles</taxon>
    </lineage>
</organism>
<dbReference type="EMBL" id="ATLV01026972">
    <property type="status" value="NOT_ANNOTATED_CDS"/>
    <property type="molecule type" value="Genomic_DNA"/>
</dbReference>
<evidence type="ECO:0000256" key="1">
    <source>
        <dbReference type="SAM" id="MobiDB-lite"/>
    </source>
</evidence>
<dbReference type="Proteomes" id="UP000030765">
    <property type="component" value="Unassembled WGS sequence"/>
</dbReference>
<evidence type="ECO:0000313" key="2">
    <source>
        <dbReference type="EMBL" id="KFB53697.1"/>
    </source>
</evidence>
<feature type="compositionally biased region" description="Basic and acidic residues" evidence="1">
    <location>
        <begin position="1"/>
        <end position="15"/>
    </location>
</feature>